<reference evidence="1 2" key="1">
    <citation type="journal article" date="2015" name="Appl. Environ. Microbiol.">
        <title>The Geoglobus acetivorans genome: Fe(III) reduction, acetate utilization, autotrophic growth, and degradation of aromatic compounds in a hyperthermophilic archaeon.</title>
        <authorList>
            <person name="Mardanov A.V."/>
            <person name="Slododkina G.B."/>
            <person name="Slobodkin A.I."/>
            <person name="Beletsky A.V."/>
            <person name="Gavrilov S.N."/>
            <person name="Kublanov I.V."/>
            <person name="Bonch-Osmolovskaya E.A."/>
            <person name="Skryabin K.G."/>
            <person name="Ravin N.V."/>
        </authorList>
    </citation>
    <scope>NUCLEOTIDE SEQUENCE [LARGE SCALE GENOMIC DNA]</scope>
    <source>
        <strain evidence="1 2">SBH6</strain>
    </source>
</reference>
<dbReference type="HOGENOM" id="CLU_3227674_0_0_2"/>
<evidence type="ECO:0008006" key="3">
    <source>
        <dbReference type="Google" id="ProtNLM"/>
    </source>
</evidence>
<organism evidence="1 2">
    <name type="scientific">Geoglobus acetivorans</name>
    <dbReference type="NCBI Taxonomy" id="565033"/>
    <lineage>
        <taxon>Archaea</taxon>
        <taxon>Methanobacteriati</taxon>
        <taxon>Methanobacteriota</taxon>
        <taxon>Archaeoglobi</taxon>
        <taxon>Archaeoglobales</taxon>
        <taxon>Archaeoglobaceae</taxon>
        <taxon>Geoglobus</taxon>
    </lineage>
</organism>
<dbReference type="STRING" id="565033.GACE_1332"/>
<evidence type="ECO:0000313" key="1">
    <source>
        <dbReference type="EMBL" id="AIY90373.1"/>
    </source>
</evidence>
<dbReference type="Proteomes" id="UP000030624">
    <property type="component" value="Chromosome"/>
</dbReference>
<dbReference type="KEGG" id="gac:GACE_1332"/>
<dbReference type="EMBL" id="CP009552">
    <property type="protein sequence ID" value="AIY90373.1"/>
    <property type="molecule type" value="Genomic_DNA"/>
</dbReference>
<proteinExistence type="predicted"/>
<evidence type="ECO:0000313" key="2">
    <source>
        <dbReference type="Proteomes" id="UP000030624"/>
    </source>
</evidence>
<accession>A0A0A7GEY0</accession>
<protein>
    <recommendedName>
        <fullName evidence="3">5-formyltetrahydrofolate cyclo-ligase</fullName>
    </recommendedName>
</protein>
<sequence>MEMDFKNIKHEKNRVRKKIWDEMIERRIARFPYPPHGRIPNFA</sequence>
<gene>
    <name evidence="1" type="ORF">GACE_1332</name>
</gene>
<name>A0A0A7GEY0_GEOAI</name>
<dbReference type="AlphaFoldDB" id="A0A0A7GEY0"/>